<gene>
    <name evidence="7" type="ORF">EOD39_13245</name>
</gene>
<dbReference type="Gene3D" id="3.40.140.10">
    <property type="entry name" value="Cytidine Deaminase, domain 2"/>
    <property type="match status" value="1"/>
</dbReference>
<dbReference type="GO" id="GO:0005737">
    <property type="term" value="C:cytoplasm"/>
    <property type="evidence" value="ECO:0007669"/>
    <property type="project" value="TreeGrafter"/>
</dbReference>
<accession>A0A662YP22</accession>
<dbReference type="CDD" id="cd01283">
    <property type="entry name" value="cytidine_deaminase"/>
    <property type="match status" value="1"/>
</dbReference>
<sequence length="204" mass="24229">MKQKKFIYHYRNLRWAFGRHETYLCYIVKRRDSPTSYSLDFGFLRNRSGCHVEVLFLRYMSAWQIDPHLSYSVTWFCSWSPCFSCALHLAQFLSEHPNLRLRIFAARLYFCEETNSEPEGLRRLKAAGAHIAVMTFKGKCSTKQGKLKNYFYCWHTFVASQDREFKAWEGLNANSIRLARKLRRILQPVDEIDDLRDAFKLLGF</sequence>
<dbReference type="EMBL" id="SCEB01000712">
    <property type="protein sequence ID" value="RXM98349.1"/>
    <property type="molecule type" value="Genomic_DNA"/>
</dbReference>
<evidence type="ECO:0000256" key="3">
    <source>
        <dbReference type="ARBA" id="ARBA00022723"/>
    </source>
</evidence>
<comment type="cofactor">
    <cofactor evidence="1">
        <name>Zn(2+)</name>
        <dbReference type="ChEBI" id="CHEBI:29105"/>
    </cofactor>
</comment>
<dbReference type="AlphaFoldDB" id="A0A662YP22"/>
<dbReference type="InterPro" id="IPR016192">
    <property type="entry name" value="APOBEC/CMP_deaminase_Zn-bd"/>
</dbReference>
<dbReference type="PROSITE" id="PS00903">
    <property type="entry name" value="CYT_DCMP_DEAMINASES_1"/>
    <property type="match status" value="1"/>
</dbReference>
<comment type="similarity">
    <text evidence="2">Belongs to the cytidine and deoxycytidylate deaminase family.</text>
</comment>
<dbReference type="GO" id="GO:0003723">
    <property type="term" value="F:RNA binding"/>
    <property type="evidence" value="ECO:0007669"/>
    <property type="project" value="TreeGrafter"/>
</dbReference>
<dbReference type="InterPro" id="IPR002125">
    <property type="entry name" value="CMP_dCMP_dom"/>
</dbReference>
<keyword evidence="3" id="KW-0479">Metal-binding</keyword>
<evidence type="ECO:0000259" key="6">
    <source>
        <dbReference type="PROSITE" id="PS51747"/>
    </source>
</evidence>
<dbReference type="GO" id="GO:0004126">
    <property type="term" value="F:cytidine deaminase activity"/>
    <property type="evidence" value="ECO:0007669"/>
    <property type="project" value="TreeGrafter"/>
</dbReference>
<keyword evidence="4" id="KW-0378">Hydrolase</keyword>
<feature type="domain" description="CMP/dCMP-type deaminase" evidence="6">
    <location>
        <begin position="18"/>
        <end position="124"/>
    </location>
</feature>
<dbReference type="InterPro" id="IPR050610">
    <property type="entry name" value="APOBEC_Cyt_Deaminase"/>
</dbReference>
<name>A0A662YP22_ACIRT</name>
<dbReference type="PANTHER" id="PTHR13857">
    <property type="entry name" value="MRNA EDITING ENZYME"/>
    <property type="match status" value="1"/>
</dbReference>
<comment type="caution">
    <text evidence="7">The sequence shown here is derived from an EMBL/GenBank/DDBJ whole genome shotgun (WGS) entry which is preliminary data.</text>
</comment>
<dbReference type="SUPFAM" id="SSF53927">
    <property type="entry name" value="Cytidine deaminase-like"/>
    <property type="match status" value="1"/>
</dbReference>
<evidence type="ECO:0000256" key="2">
    <source>
        <dbReference type="ARBA" id="ARBA00006576"/>
    </source>
</evidence>
<reference evidence="7 8" key="1">
    <citation type="submission" date="2019-01" db="EMBL/GenBank/DDBJ databases">
        <title>Draft Genome and Complete Hox-Cluster Characterization of the Sterlet Sturgeon (Acipenser ruthenus).</title>
        <authorList>
            <person name="Wei Q."/>
        </authorList>
    </citation>
    <scope>NUCLEOTIDE SEQUENCE [LARGE SCALE GENOMIC DNA]</scope>
    <source>
        <strain evidence="7">WHYD16114868_AA</strain>
        <tissue evidence="7">Blood</tissue>
    </source>
</reference>
<dbReference type="PANTHER" id="PTHR13857:SF10">
    <property type="entry name" value="SINGLE-STRANDED DNA CYTOSINE DEAMINASE"/>
    <property type="match status" value="1"/>
</dbReference>
<keyword evidence="8" id="KW-1185">Reference proteome</keyword>
<protein>
    <submittedName>
        <fullName evidence="7">Single-stranded DNA cytosine deaminase</fullName>
    </submittedName>
</protein>
<dbReference type="GO" id="GO:0016554">
    <property type="term" value="P:cytidine to uridine editing"/>
    <property type="evidence" value="ECO:0007669"/>
    <property type="project" value="TreeGrafter"/>
</dbReference>
<dbReference type="Pfam" id="PF18772">
    <property type="entry name" value="APOBEC2"/>
    <property type="match status" value="1"/>
</dbReference>
<dbReference type="GO" id="GO:0005634">
    <property type="term" value="C:nucleus"/>
    <property type="evidence" value="ECO:0007669"/>
    <property type="project" value="TreeGrafter"/>
</dbReference>
<keyword evidence="5" id="KW-0862">Zinc</keyword>
<proteinExistence type="inferred from homology"/>
<evidence type="ECO:0000256" key="1">
    <source>
        <dbReference type="ARBA" id="ARBA00001947"/>
    </source>
</evidence>
<organism evidence="7 8">
    <name type="scientific">Acipenser ruthenus</name>
    <name type="common">Sterlet sturgeon</name>
    <dbReference type="NCBI Taxonomy" id="7906"/>
    <lineage>
        <taxon>Eukaryota</taxon>
        <taxon>Metazoa</taxon>
        <taxon>Chordata</taxon>
        <taxon>Craniata</taxon>
        <taxon>Vertebrata</taxon>
        <taxon>Euteleostomi</taxon>
        <taxon>Actinopterygii</taxon>
        <taxon>Chondrostei</taxon>
        <taxon>Acipenseriformes</taxon>
        <taxon>Acipenseridae</taxon>
        <taxon>Acipenser</taxon>
    </lineage>
</organism>
<evidence type="ECO:0000256" key="4">
    <source>
        <dbReference type="ARBA" id="ARBA00022801"/>
    </source>
</evidence>
<dbReference type="PROSITE" id="PS51747">
    <property type="entry name" value="CYT_DCMP_DEAMINASES_2"/>
    <property type="match status" value="1"/>
</dbReference>
<evidence type="ECO:0000313" key="7">
    <source>
        <dbReference type="EMBL" id="RXM98349.1"/>
    </source>
</evidence>
<evidence type="ECO:0000313" key="8">
    <source>
        <dbReference type="Proteomes" id="UP000289886"/>
    </source>
</evidence>
<dbReference type="InterPro" id="IPR016193">
    <property type="entry name" value="Cytidine_deaminase-like"/>
</dbReference>
<dbReference type="Proteomes" id="UP000289886">
    <property type="component" value="Unassembled WGS sequence"/>
</dbReference>
<dbReference type="GO" id="GO:0008270">
    <property type="term" value="F:zinc ion binding"/>
    <property type="evidence" value="ECO:0007669"/>
    <property type="project" value="InterPro"/>
</dbReference>
<evidence type="ECO:0000256" key="5">
    <source>
        <dbReference type="ARBA" id="ARBA00022833"/>
    </source>
</evidence>